<dbReference type="InterPro" id="IPR003772">
    <property type="entry name" value="YceD"/>
</dbReference>
<dbReference type="HOGENOM" id="CLU_100236_1_0_9"/>
<keyword evidence="2" id="KW-1185">Reference proteome</keyword>
<dbReference type="AlphaFoldDB" id="D7CMX8"/>
<dbReference type="RefSeq" id="WP_013175465.1">
    <property type="nucleotide sequence ID" value="NC_014220.1"/>
</dbReference>
<protein>
    <recommendedName>
        <fullName evidence="3">DUF177 domain-containing protein</fullName>
    </recommendedName>
</protein>
<evidence type="ECO:0000313" key="1">
    <source>
        <dbReference type="EMBL" id="ADI02063.1"/>
    </source>
</evidence>
<dbReference type="EMBL" id="CP002048">
    <property type="protein sequence ID" value="ADI02063.1"/>
    <property type="molecule type" value="Genomic_DNA"/>
</dbReference>
<evidence type="ECO:0008006" key="3">
    <source>
        <dbReference type="Google" id="ProtNLM"/>
    </source>
</evidence>
<organism evidence="1 2">
    <name type="scientific">Syntrophothermus lipocalidus (strain DSM 12680 / TGB-C1)</name>
    <dbReference type="NCBI Taxonomy" id="643648"/>
    <lineage>
        <taxon>Bacteria</taxon>
        <taxon>Bacillati</taxon>
        <taxon>Bacillota</taxon>
        <taxon>Clostridia</taxon>
        <taxon>Eubacteriales</taxon>
        <taxon>Syntrophomonadaceae</taxon>
        <taxon>Syntrophothermus</taxon>
    </lineage>
</organism>
<dbReference type="KEGG" id="slp:Slip_1292"/>
<accession>D7CMX8</accession>
<dbReference type="PANTHER" id="PTHR34374:SF1">
    <property type="entry name" value="LARGE RIBOSOMAL RNA SUBUNIT ACCUMULATION PROTEIN YCED HOMOLOG 1, CHLOROPLASTIC"/>
    <property type="match status" value="1"/>
</dbReference>
<gene>
    <name evidence="1" type="ordered locus">Slip_1292</name>
</gene>
<evidence type="ECO:0000313" key="2">
    <source>
        <dbReference type="Proteomes" id="UP000000378"/>
    </source>
</evidence>
<reference evidence="2" key="1">
    <citation type="journal article" date="2010" name="Stand. Genomic Sci.">
        <title>Complete genome sequence of Syntrophothermus lipocalidus type strain (TGB-C1T).</title>
        <authorList>
            <consortium name="US DOE Joint Genome Institute (JGI-PGF)"/>
            <person name="Djao O."/>
            <person name="Zhang X."/>
            <person name="Lucas S."/>
            <person name="Lapidus A."/>
            <person name="Glavina Del Rio T."/>
            <person name="Nolan M."/>
            <person name="Tice H."/>
            <person name="Cheng J."/>
            <person name="Han C."/>
            <person name="Tapia R."/>
            <person name="Goodwin L."/>
            <person name="Pitluck S."/>
            <person name="Liolios K."/>
            <person name="Ivanova N."/>
            <person name="Mavromatis K."/>
            <person name="Mikhailova N."/>
            <person name="Ovchinnikova G."/>
            <person name="Pati A."/>
            <person name="Brambilla E."/>
            <person name="Chen A."/>
            <person name="Palaniappan K."/>
            <person name="Land M."/>
            <person name="Hauser L."/>
            <person name="Chang Y."/>
            <person name="Jeffries C."/>
            <person name="Rohde M."/>
            <person name="Sikorski J."/>
            <person name="Spring S."/>
            <person name="Goker M."/>
            <person name="Detter J."/>
            <person name="Woyke T."/>
            <person name="Bristow J."/>
            <person name="Eisen J."/>
            <person name="Markowitz V."/>
            <person name="Hugenholtz P."/>
            <person name="Kyrpides N."/>
            <person name="Klenk H."/>
        </authorList>
    </citation>
    <scope>NUCLEOTIDE SEQUENCE [LARGE SCALE GENOMIC DNA]</scope>
    <source>
        <strain evidence="2">DSM 12680 / TGB-C1</strain>
    </source>
</reference>
<name>D7CMX8_SYNLT</name>
<dbReference type="Pfam" id="PF02620">
    <property type="entry name" value="YceD"/>
    <property type="match status" value="1"/>
</dbReference>
<dbReference type="PANTHER" id="PTHR34374">
    <property type="entry name" value="LARGE RIBOSOMAL RNA SUBUNIT ACCUMULATION PROTEIN YCED HOMOLOG 1, CHLOROPLASTIC"/>
    <property type="match status" value="1"/>
</dbReference>
<dbReference type="OrthoDB" id="9790372at2"/>
<dbReference type="STRING" id="643648.Slip_1292"/>
<reference evidence="1 2" key="2">
    <citation type="journal article" date="2010" name="Stand. Genomic Sci.">
        <title>Complete genome sequence of Syntrophothermus lipocalidus type strain (TGB-C1).</title>
        <authorList>
            <person name="Djao O.D."/>
            <person name="Zhang X."/>
            <person name="Lucas S."/>
            <person name="Lapidus A."/>
            <person name="Del Rio T.G."/>
            <person name="Nolan M."/>
            <person name="Tice H."/>
            <person name="Cheng J.F."/>
            <person name="Han C."/>
            <person name="Tapia R."/>
            <person name="Goodwin L."/>
            <person name="Pitluck S."/>
            <person name="Liolios K."/>
            <person name="Ivanova N."/>
            <person name="Mavromatis K."/>
            <person name="Mikhailova N."/>
            <person name="Ovchinnikova G."/>
            <person name="Pati A."/>
            <person name="Brambilla E."/>
            <person name="Chen A."/>
            <person name="Palaniappan K."/>
            <person name="Land M."/>
            <person name="Hauser L."/>
            <person name="Chang Y.J."/>
            <person name="Jeffries C.D."/>
            <person name="Rohde M."/>
            <person name="Sikorski J."/>
            <person name="Spring S."/>
            <person name="Goker M."/>
            <person name="Detter J.C."/>
            <person name="Woyke T."/>
            <person name="Bristow J."/>
            <person name="Eisen J.A."/>
            <person name="Markowitz V."/>
            <person name="Hugenholtz P."/>
            <person name="Kyrpides N.C."/>
            <person name="Klenk H.P."/>
        </authorList>
    </citation>
    <scope>NUCLEOTIDE SEQUENCE [LARGE SCALE GENOMIC DNA]</scope>
    <source>
        <strain evidence="2">DSM 12680 / TGB-C1</strain>
    </source>
</reference>
<proteinExistence type="predicted"/>
<dbReference type="Proteomes" id="UP000000378">
    <property type="component" value="Chromosome"/>
</dbReference>
<sequence>MKIEVGWLQHHPHETEVFHLSKKIEGIEIAGETVTFPEEVHVDLTLTNTGRMIVGNGKINAVAILTCGRCLRPYQLPMLVDFYVQLVEEGAAVTRDEVETGDVLVIRDEKVDLEPLVIENIVVNLPLVRVCNEDCRGFCPGCGVDLAVEACRCQEEEIDPRWEALKALLDNKN</sequence>
<dbReference type="eggNOG" id="COG1399">
    <property type="taxonomic scope" value="Bacteria"/>
</dbReference>